<dbReference type="WBParaSite" id="PS1159_v2.g23079.t1">
    <property type="protein sequence ID" value="PS1159_v2.g23079.t1"/>
    <property type="gene ID" value="PS1159_v2.g23079"/>
</dbReference>
<evidence type="ECO:0000313" key="1">
    <source>
        <dbReference type="Proteomes" id="UP000887580"/>
    </source>
</evidence>
<proteinExistence type="predicted"/>
<organism evidence="1 2">
    <name type="scientific">Panagrolaimus sp. PS1159</name>
    <dbReference type="NCBI Taxonomy" id="55785"/>
    <lineage>
        <taxon>Eukaryota</taxon>
        <taxon>Metazoa</taxon>
        <taxon>Ecdysozoa</taxon>
        <taxon>Nematoda</taxon>
        <taxon>Chromadorea</taxon>
        <taxon>Rhabditida</taxon>
        <taxon>Tylenchina</taxon>
        <taxon>Panagrolaimomorpha</taxon>
        <taxon>Panagrolaimoidea</taxon>
        <taxon>Panagrolaimidae</taxon>
        <taxon>Panagrolaimus</taxon>
    </lineage>
</organism>
<name>A0AC35G2B6_9BILA</name>
<dbReference type="Proteomes" id="UP000887580">
    <property type="component" value="Unplaced"/>
</dbReference>
<evidence type="ECO:0000313" key="2">
    <source>
        <dbReference type="WBParaSite" id="PS1159_v2.g23079.t1"/>
    </source>
</evidence>
<sequence length="451" mass="51468">MAAIWIISILLSSFLLLPKSFGWPDGAPCIHAAYESMNPLEAVEHQGGLQLTEPPFQIELDRKFQLKGNTTKTKFKGFQIQPIVWKGSKFGQRIGSFVRLDDNGSWQFQCFRKKDSITHSHDEPKIQMKMWWKNNDDDTQYVQFVATVVVNLKKFWVKSVLSPPLPPCKVEREAGPWAKPIPRVPPPVGQFKMDTWRIFNHESSGTFPRSIASFNEEDGSFKALPRPTEKPFVPVIIQRPTPAPAPAPVFVTAVSAQLQNPGLREISGDVSINRQPIFPPQTRPPLPPQPRPTLAPIQVIPSQTSRPVFQVQPQRPQPQPQMPQPQPQAQPQTHLRQRLTHIIPLANMEMNRRTPNPVPSFSQPSPSSPTLVTIAPTRMIASQQQQQFQRMMQLNRQISTFRQQQQQQQQFRQEGPICADRDPPGRCFGWLSYCGHSRYMEINCKRTCRFC</sequence>
<protein>
    <submittedName>
        <fullName evidence="2">ShKT domain-containing protein</fullName>
    </submittedName>
</protein>
<reference evidence="2" key="1">
    <citation type="submission" date="2022-11" db="UniProtKB">
        <authorList>
            <consortium name="WormBaseParasite"/>
        </authorList>
    </citation>
    <scope>IDENTIFICATION</scope>
</reference>
<accession>A0AC35G2B6</accession>